<dbReference type="PROSITE" id="PS50176">
    <property type="entry name" value="ARM_REPEAT"/>
    <property type="match status" value="2"/>
</dbReference>
<dbReference type="InterPro" id="IPR057623">
    <property type="entry name" value="PUB12-19-like_N"/>
</dbReference>
<dbReference type="Gene3D" id="1.25.10.10">
    <property type="entry name" value="Leucine-rich Repeat Variant"/>
    <property type="match status" value="2"/>
</dbReference>
<accession>A0A834LWQ5</accession>
<protein>
    <recommendedName>
        <fullName evidence="4">RING-type E3 ubiquitin transferase</fullName>
        <ecNumber evidence="4">2.3.2.27</ecNumber>
    </recommendedName>
</protein>
<dbReference type="Gene3D" id="1.20.930.20">
    <property type="entry name" value="Adaptor protein Cbl, N-terminal domain"/>
    <property type="match status" value="1"/>
</dbReference>
<feature type="repeat" description="ARM" evidence="8">
    <location>
        <begin position="455"/>
        <end position="497"/>
    </location>
</feature>
<dbReference type="PROSITE" id="PS51698">
    <property type="entry name" value="U_BOX"/>
    <property type="match status" value="1"/>
</dbReference>
<dbReference type="CDD" id="cd21037">
    <property type="entry name" value="MLKL_NTD"/>
    <property type="match status" value="1"/>
</dbReference>
<dbReference type="InterPro" id="IPR013083">
    <property type="entry name" value="Znf_RING/FYVE/PHD"/>
</dbReference>
<dbReference type="InterPro" id="IPR016024">
    <property type="entry name" value="ARM-type_fold"/>
</dbReference>
<dbReference type="Proteomes" id="UP000626092">
    <property type="component" value="Unassembled WGS sequence"/>
</dbReference>
<dbReference type="UniPathway" id="UPA00143"/>
<keyword evidence="13" id="KW-1185">Reference proteome</keyword>
<dbReference type="AlphaFoldDB" id="A0A834LWQ5"/>
<evidence type="ECO:0000256" key="7">
    <source>
        <dbReference type="ARBA" id="ARBA00022786"/>
    </source>
</evidence>
<dbReference type="SUPFAM" id="SSF57850">
    <property type="entry name" value="RING/U-box"/>
    <property type="match status" value="1"/>
</dbReference>
<feature type="signal peptide" evidence="10">
    <location>
        <begin position="1"/>
        <end position="25"/>
    </location>
</feature>
<dbReference type="Pfam" id="PF25368">
    <property type="entry name" value="PUB10_N"/>
    <property type="match status" value="1"/>
</dbReference>
<proteinExistence type="predicted"/>
<feature type="repeat" description="ARM" evidence="8">
    <location>
        <begin position="578"/>
        <end position="620"/>
    </location>
</feature>
<dbReference type="InterPro" id="IPR045210">
    <property type="entry name" value="RING-Ubox_PUB"/>
</dbReference>
<dbReference type="PANTHER" id="PTHR23315">
    <property type="entry name" value="U BOX DOMAIN-CONTAINING"/>
    <property type="match status" value="1"/>
</dbReference>
<dbReference type="FunFam" id="1.25.10.10:FF:000425">
    <property type="entry name" value="RING-type E3 ubiquitin transferase"/>
    <property type="match status" value="1"/>
</dbReference>
<dbReference type="InterPro" id="IPR036537">
    <property type="entry name" value="Adaptor_Cbl_N_dom_sf"/>
</dbReference>
<dbReference type="InterPro" id="IPR000225">
    <property type="entry name" value="Armadillo"/>
</dbReference>
<evidence type="ECO:0000256" key="9">
    <source>
        <dbReference type="SAM" id="MobiDB-lite"/>
    </source>
</evidence>
<dbReference type="Gene3D" id="3.30.40.10">
    <property type="entry name" value="Zinc/RING finger domain, C3HC4 (zinc finger)"/>
    <property type="match status" value="1"/>
</dbReference>
<dbReference type="FunFam" id="1.25.10.10:FF:000341">
    <property type="entry name" value="RING-type E3 ubiquitin transferase"/>
    <property type="match status" value="1"/>
</dbReference>
<keyword evidence="10" id="KW-0732">Signal</keyword>
<dbReference type="FunFam" id="1.25.10.10:FF:000690">
    <property type="entry name" value="RING-type E3 ubiquitin transferase"/>
    <property type="match status" value="1"/>
</dbReference>
<keyword evidence="7" id="KW-0833">Ubl conjugation pathway</keyword>
<evidence type="ECO:0000259" key="11">
    <source>
        <dbReference type="PROSITE" id="PS51698"/>
    </source>
</evidence>
<dbReference type="SMART" id="SM00185">
    <property type="entry name" value="ARM"/>
    <property type="match status" value="5"/>
</dbReference>
<dbReference type="GO" id="GO:0007166">
    <property type="term" value="P:cell surface receptor signaling pathway"/>
    <property type="evidence" value="ECO:0007669"/>
    <property type="project" value="InterPro"/>
</dbReference>
<dbReference type="GO" id="GO:0061630">
    <property type="term" value="F:ubiquitin protein ligase activity"/>
    <property type="evidence" value="ECO:0007669"/>
    <property type="project" value="UniProtKB-EC"/>
</dbReference>
<dbReference type="EMBL" id="WJXA01000001">
    <property type="protein sequence ID" value="KAF7153642.1"/>
    <property type="molecule type" value="Genomic_DNA"/>
</dbReference>
<comment type="pathway">
    <text evidence="3">Protein modification; protein ubiquitination.</text>
</comment>
<evidence type="ECO:0000256" key="5">
    <source>
        <dbReference type="ARBA" id="ARBA00022679"/>
    </source>
</evidence>
<dbReference type="FunFam" id="1.20.930.20:FF:000002">
    <property type="entry name" value="RING-type E3 ubiquitin transferase"/>
    <property type="match status" value="1"/>
</dbReference>
<dbReference type="EC" id="2.3.2.27" evidence="4"/>
<dbReference type="InterPro" id="IPR058678">
    <property type="entry name" value="ARM_PUB"/>
</dbReference>
<dbReference type="Pfam" id="PF25598">
    <property type="entry name" value="ARM_PUB"/>
    <property type="match status" value="1"/>
</dbReference>
<evidence type="ECO:0000256" key="3">
    <source>
        <dbReference type="ARBA" id="ARBA00004906"/>
    </source>
</evidence>
<feature type="domain" description="U-box" evidence="11">
    <location>
        <begin position="316"/>
        <end position="391"/>
    </location>
</feature>
<evidence type="ECO:0000256" key="2">
    <source>
        <dbReference type="ARBA" id="ARBA00003861"/>
    </source>
</evidence>
<reference evidence="12" key="1">
    <citation type="submission" date="2019-11" db="EMBL/GenBank/DDBJ databases">
        <authorList>
            <person name="Liu Y."/>
            <person name="Hou J."/>
            <person name="Li T.-Q."/>
            <person name="Guan C.-H."/>
            <person name="Wu X."/>
            <person name="Wu H.-Z."/>
            <person name="Ling F."/>
            <person name="Zhang R."/>
            <person name="Shi X.-G."/>
            <person name="Ren J.-P."/>
            <person name="Chen E.-F."/>
            <person name="Sun J.-M."/>
        </authorList>
    </citation>
    <scope>NUCLEOTIDE SEQUENCE</scope>
    <source>
        <strain evidence="12">Adult_tree_wgs_1</strain>
        <tissue evidence="12">Leaves</tissue>
    </source>
</reference>
<dbReference type="Pfam" id="PF04564">
    <property type="entry name" value="U-box"/>
    <property type="match status" value="1"/>
</dbReference>
<sequence>MLSRATAQIPLSLSLSLLWIRLGTGTPAAASVKPSGPPDSTAETISDGPDLRGKAESATAMEDEKGALVQKLIDVVNEISVVSDFRCTVKKQYCNLARRLKLLTPMFEEIRDIKEPVPDESFRALSSLKEALESARDLLRFASEGSKIYMVLEKDDIMNRFQEVTTCLEQALGGIHYERLDISDEVKEQVELVQSQFVRAKGRVDVPDLELYEDLLFLYNKSNDVSADPAVVRRVAETLQLMGVAELTQESIALHEMVSASGDPGESIEKMSMLLKKIKDFVQTENPNLDSPSRGNSIPSSCSGQVSAEEAHKSIIIPDDFRCPISLELMRDPVIVSTGQVHIYLSHQCDLCALGHDTCPKTQQALSSTALTPNYVLRSLIAQWCEANGVESPKRASSRPNKTSSAFSSAERTKIENLLHKLTSGNPEDQRSAAGEIRLLAKRNADNRVAIAEAGAIPLLVGLLCTPDSRTQEHAVTALLNLSICEDNKGSIITSGAVPGIVHVLKKGSMEARENAAATLFSLSVVDENKVTIGCSGAIPPLVTLLSEGTQRGKKDAATALFNLCIYQGNKGKAVRAGVVPTLMRLLTEPQGGMVDEALAILAILSSHPDGKTAIGAAEAVPVLVEVIGSGSPRNKENAAAVMVHLCSGDQKYLVEAQELGVTGLLVDLAQNGTDRGKRKAVQLLERMNRFAEQQKQAQAQAQAEAQN</sequence>
<dbReference type="InterPro" id="IPR059179">
    <property type="entry name" value="MLKL-like_MCAfunc"/>
</dbReference>
<comment type="function">
    <text evidence="2">Functions as an E3 ubiquitin ligase.</text>
</comment>
<name>A0A834LWQ5_RHOSS</name>
<evidence type="ECO:0000313" key="13">
    <source>
        <dbReference type="Proteomes" id="UP000626092"/>
    </source>
</evidence>
<dbReference type="OrthoDB" id="7537227at2759"/>
<organism evidence="12 13">
    <name type="scientific">Rhododendron simsii</name>
    <name type="common">Sims's rhododendron</name>
    <dbReference type="NCBI Taxonomy" id="118357"/>
    <lineage>
        <taxon>Eukaryota</taxon>
        <taxon>Viridiplantae</taxon>
        <taxon>Streptophyta</taxon>
        <taxon>Embryophyta</taxon>
        <taxon>Tracheophyta</taxon>
        <taxon>Spermatophyta</taxon>
        <taxon>Magnoliopsida</taxon>
        <taxon>eudicotyledons</taxon>
        <taxon>Gunneridae</taxon>
        <taxon>Pentapetalae</taxon>
        <taxon>asterids</taxon>
        <taxon>Ericales</taxon>
        <taxon>Ericaceae</taxon>
        <taxon>Ericoideae</taxon>
        <taxon>Rhodoreae</taxon>
        <taxon>Rhododendron</taxon>
    </lineage>
</organism>
<dbReference type="InterPro" id="IPR003613">
    <property type="entry name" value="Ubox_domain"/>
</dbReference>
<dbReference type="PANTHER" id="PTHR23315:SF275">
    <property type="entry name" value="U-BOX DOMAIN-CONTAINING PROTEIN 13"/>
    <property type="match status" value="1"/>
</dbReference>
<feature type="region of interest" description="Disordered" evidence="9">
    <location>
        <begin position="28"/>
        <end position="55"/>
    </location>
</feature>
<feature type="compositionally biased region" description="Polar residues" evidence="9">
    <location>
        <begin position="398"/>
        <end position="410"/>
    </location>
</feature>
<keyword evidence="5" id="KW-0808">Transferase</keyword>
<comment type="caution">
    <text evidence="12">The sequence shown here is derived from an EMBL/GenBank/DDBJ whole genome shotgun (WGS) entry which is preliminary data.</text>
</comment>
<gene>
    <name evidence="12" type="ORF">RHSIM_Rhsim01G0226900</name>
</gene>
<evidence type="ECO:0000256" key="1">
    <source>
        <dbReference type="ARBA" id="ARBA00000900"/>
    </source>
</evidence>
<dbReference type="CDD" id="cd16664">
    <property type="entry name" value="RING-Ubox_PUB"/>
    <property type="match status" value="1"/>
</dbReference>
<evidence type="ECO:0000256" key="10">
    <source>
        <dbReference type="SAM" id="SignalP"/>
    </source>
</evidence>
<keyword evidence="6" id="KW-0677">Repeat</keyword>
<evidence type="ECO:0000256" key="8">
    <source>
        <dbReference type="PROSITE-ProRule" id="PRU00259"/>
    </source>
</evidence>
<comment type="catalytic activity">
    <reaction evidence="1">
        <text>S-ubiquitinyl-[E2 ubiquitin-conjugating enzyme]-L-cysteine + [acceptor protein]-L-lysine = [E2 ubiquitin-conjugating enzyme]-L-cysteine + N(6)-ubiquitinyl-[acceptor protein]-L-lysine.</text>
        <dbReference type="EC" id="2.3.2.27"/>
    </reaction>
</comment>
<evidence type="ECO:0000313" key="12">
    <source>
        <dbReference type="EMBL" id="KAF7153642.1"/>
    </source>
</evidence>
<feature type="region of interest" description="Disordered" evidence="9">
    <location>
        <begin position="392"/>
        <end position="411"/>
    </location>
</feature>
<evidence type="ECO:0000256" key="4">
    <source>
        <dbReference type="ARBA" id="ARBA00012483"/>
    </source>
</evidence>
<dbReference type="InterPro" id="IPR011989">
    <property type="entry name" value="ARM-like"/>
</dbReference>
<feature type="chain" id="PRO_5032853649" description="RING-type E3 ubiquitin transferase" evidence="10">
    <location>
        <begin position="26"/>
        <end position="708"/>
    </location>
</feature>
<evidence type="ECO:0000256" key="6">
    <source>
        <dbReference type="ARBA" id="ARBA00022737"/>
    </source>
</evidence>
<dbReference type="GO" id="GO:0016567">
    <property type="term" value="P:protein ubiquitination"/>
    <property type="evidence" value="ECO:0007669"/>
    <property type="project" value="UniProtKB-UniPathway"/>
</dbReference>
<dbReference type="SMART" id="SM00504">
    <property type="entry name" value="Ubox"/>
    <property type="match status" value="1"/>
</dbReference>
<dbReference type="SUPFAM" id="SSF48371">
    <property type="entry name" value="ARM repeat"/>
    <property type="match status" value="1"/>
</dbReference>